<comment type="function">
    <text evidence="11">Catalyzes the exchange of ADP and ATP across the membrane.</text>
</comment>
<dbReference type="GO" id="GO:0005471">
    <property type="term" value="F:ATP:ADP antiporter activity"/>
    <property type="evidence" value="ECO:0007669"/>
    <property type="project" value="UniProtKB-UniRule"/>
</dbReference>
<dbReference type="Gene3D" id="1.50.40.10">
    <property type="entry name" value="Mitochondrial carrier domain"/>
    <property type="match status" value="1"/>
</dbReference>
<evidence type="ECO:0000256" key="1">
    <source>
        <dbReference type="ARBA" id="ARBA00004141"/>
    </source>
</evidence>
<dbReference type="Pfam" id="PF00153">
    <property type="entry name" value="Mito_carr"/>
    <property type="match status" value="2"/>
</dbReference>
<feature type="repeat" description="Solcar" evidence="9">
    <location>
        <begin position="162"/>
        <end position="271"/>
    </location>
</feature>
<keyword evidence="3 10" id="KW-0813">Transport</keyword>
<reference evidence="12 13" key="1">
    <citation type="submission" date="2024-03" db="EMBL/GenBank/DDBJ databases">
        <title>WGS assembly of Saponaria officinalis var. Norfolk2.</title>
        <authorList>
            <person name="Jenkins J."/>
            <person name="Shu S."/>
            <person name="Grimwood J."/>
            <person name="Barry K."/>
            <person name="Goodstein D."/>
            <person name="Schmutz J."/>
            <person name="Leebens-Mack J."/>
            <person name="Osbourn A."/>
        </authorList>
    </citation>
    <scope>NUCLEOTIDE SEQUENCE [LARGE SCALE GENOMIC DNA]</scope>
    <source>
        <strain evidence="13">cv. Norfolk2</strain>
        <strain evidence="12">JIC</strain>
        <tissue evidence="12">Leaf</tissue>
    </source>
</reference>
<dbReference type="PANTHER" id="PTHR45635:SF23">
    <property type="entry name" value="ADP_ATP TRANSLOCASE"/>
    <property type="match status" value="1"/>
</dbReference>
<dbReference type="PANTHER" id="PTHR45635">
    <property type="entry name" value="ADP,ATP CARRIER PROTEIN 1-RELATED-RELATED"/>
    <property type="match status" value="1"/>
</dbReference>
<feature type="repeat" description="Solcar" evidence="9">
    <location>
        <begin position="75"/>
        <end position="160"/>
    </location>
</feature>
<dbReference type="Proteomes" id="UP001443914">
    <property type="component" value="Unassembled WGS sequence"/>
</dbReference>
<feature type="transmembrane region" description="Helical" evidence="11">
    <location>
        <begin position="168"/>
        <end position="187"/>
    </location>
</feature>
<evidence type="ECO:0000256" key="4">
    <source>
        <dbReference type="ARBA" id="ARBA00022692"/>
    </source>
</evidence>
<comment type="caution">
    <text evidence="12">The sequence shown here is derived from an EMBL/GenBank/DDBJ whole genome shotgun (WGS) entry which is preliminary data.</text>
</comment>
<dbReference type="GO" id="GO:0005743">
    <property type="term" value="C:mitochondrial inner membrane"/>
    <property type="evidence" value="ECO:0007669"/>
    <property type="project" value="InterPro"/>
</dbReference>
<evidence type="ECO:0000313" key="12">
    <source>
        <dbReference type="EMBL" id="KAK9714605.1"/>
    </source>
</evidence>
<dbReference type="InterPro" id="IPR002113">
    <property type="entry name" value="ADT_euk_type"/>
</dbReference>
<dbReference type="GO" id="GO:0140021">
    <property type="term" value="P:mitochondrial ADP transmembrane transport"/>
    <property type="evidence" value="ECO:0007669"/>
    <property type="project" value="InterPro"/>
</dbReference>
<comment type="caution">
    <text evidence="11">Lacks conserved residue(s) required for the propagation of feature annotation.</text>
</comment>
<evidence type="ECO:0000256" key="7">
    <source>
        <dbReference type="ARBA" id="ARBA00023136"/>
    </source>
</evidence>
<comment type="similarity">
    <text evidence="2 10">Belongs to the mitochondrial carrier (TC 2.A.29) family.</text>
</comment>
<keyword evidence="4 9" id="KW-0812">Transmembrane</keyword>
<keyword evidence="5" id="KW-0677">Repeat</keyword>
<dbReference type="InterPro" id="IPR002067">
    <property type="entry name" value="MCP"/>
</dbReference>
<feature type="transmembrane region" description="Helical" evidence="11">
    <location>
        <begin position="242"/>
        <end position="260"/>
    </location>
</feature>
<evidence type="ECO:0000256" key="11">
    <source>
        <dbReference type="RuleBase" id="RU368008"/>
    </source>
</evidence>
<evidence type="ECO:0000256" key="9">
    <source>
        <dbReference type="PROSITE-ProRule" id="PRU00282"/>
    </source>
</evidence>
<keyword evidence="6 11" id="KW-1133">Transmembrane helix</keyword>
<evidence type="ECO:0000313" key="13">
    <source>
        <dbReference type="Proteomes" id="UP001443914"/>
    </source>
</evidence>
<keyword evidence="13" id="KW-1185">Reference proteome</keyword>
<accession>A0AAW1KBH1</accession>
<comment type="catalytic activity">
    <reaction evidence="8">
        <text>ADP(in) + ATP(out) = ADP(out) + ATP(in)</text>
        <dbReference type="Rhea" id="RHEA:34999"/>
        <dbReference type="ChEBI" id="CHEBI:30616"/>
        <dbReference type="ChEBI" id="CHEBI:456216"/>
    </reaction>
    <physiologicalReaction direction="left-to-right" evidence="8">
        <dbReference type="Rhea" id="RHEA:35000"/>
    </physiologicalReaction>
</comment>
<comment type="subcellular location">
    <subcellularLocation>
        <location evidence="1 11">Membrane</location>
        <topology evidence="1 11">Multi-pass membrane protein</topology>
    </subcellularLocation>
</comment>
<dbReference type="PROSITE" id="PS50920">
    <property type="entry name" value="SOLCAR"/>
    <property type="match status" value="2"/>
</dbReference>
<evidence type="ECO:0000256" key="3">
    <source>
        <dbReference type="ARBA" id="ARBA00022448"/>
    </source>
</evidence>
<dbReference type="SUPFAM" id="SSF103506">
    <property type="entry name" value="Mitochondrial carrier"/>
    <property type="match status" value="1"/>
</dbReference>
<dbReference type="GO" id="GO:1990544">
    <property type="term" value="P:mitochondrial ATP transmembrane transport"/>
    <property type="evidence" value="ECO:0007669"/>
    <property type="project" value="InterPro"/>
</dbReference>
<comment type="subunit">
    <text evidence="11">Monomer.</text>
</comment>
<dbReference type="InterPro" id="IPR018108">
    <property type="entry name" value="MCP_transmembrane"/>
</dbReference>
<feature type="transmembrane region" description="Helical" evidence="11">
    <location>
        <begin position="280"/>
        <end position="301"/>
    </location>
</feature>
<dbReference type="EMBL" id="JBDFQZ010000006">
    <property type="protein sequence ID" value="KAK9714604.1"/>
    <property type="molecule type" value="Genomic_DNA"/>
</dbReference>
<dbReference type="PRINTS" id="PR00926">
    <property type="entry name" value="MITOCARRIER"/>
</dbReference>
<sequence length="331" mass="36702">MGDRNPQNLFVTQLLSGSSYIVNRNTLIHNLLTMPLHQGNENPTRLPNNCVNQSSTSAVKSSTGDAIKKGGEETNKRLLNCVAGTAVAPLERVYTLMQCQNDLVKTGRISSPYKGMKDCFLRTIRHEGVFSLWRGNSVNVITMCGFQALTFLVPNRPPKDPRRSTSNVPASLLAASILLSNVFAYPFQYAQVRLINDVKPVTRIQFSLDSTAKTMTNNAAHRQFSSALDVVKKTLMSDGFRGLYRGCTVTCIGLFAFGQANRAIEEASQTYTKEKPSQKFWTNMALVFMVLGVSPMGLYPIKTLSRRMMMTSGEVNKYKGPIDALIQILRN</sequence>
<dbReference type="AlphaFoldDB" id="A0AAW1KBH1"/>
<proteinExistence type="inferred from homology"/>
<evidence type="ECO:0000256" key="5">
    <source>
        <dbReference type="ARBA" id="ARBA00022737"/>
    </source>
</evidence>
<evidence type="ECO:0000256" key="10">
    <source>
        <dbReference type="RuleBase" id="RU000488"/>
    </source>
</evidence>
<keyword evidence="7 9" id="KW-0472">Membrane</keyword>
<name>A0AAW1KBH1_SAPOF</name>
<evidence type="ECO:0000256" key="2">
    <source>
        <dbReference type="ARBA" id="ARBA00006375"/>
    </source>
</evidence>
<gene>
    <name evidence="12" type="ORF">RND81_06G106600</name>
</gene>
<protein>
    <recommendedName>
        <fullName evidence="11">ADP/ATP translocase</fullName>
    </recommendedName>
    <alternativeName>
        <fullName evidence="11">ADP,ATP carrier protein</fullName>
    </alternativeName>
</protein>
<organism evidence="12 13">
    <name type="scientific">Saponaria officinalis</name>
    <name type="common">Common soapwort</name>
    <name type="synonym">Lychnis saponaria</name>
    <dbReference type="NCBI Taxonomy" id="3572"/>
    <lineage>
        <taxon>Eukaryota</taxon>
        <taxon>Viridiplantae</taxon>
        <taxon>Streptophyta</taxon>
        <taxon>Embryophyta</taxon>
        <taxon>Tracheophyta</taxon>
        <taxon>Spermatophyta</taxon>
        <taxon>Magnoliopsida</taxon>
        <taxon>eudicotyledons</taxon>
        <taxon>Gunneridae</taxon>
        <taxon>Pentapetalae</taxon>
        <taxon>Caryophyllales</taxon>
        <taxon>Caryophyllaceae</taxon>
        <taxon>Caryophylleae</taxon>
        <taxon>Saponaria</taxon>
    </lineage>
</organism>
<dbReference type="EMBL" id="JBDFQZ010000006">
    <property type="protein sequence ID" value="KAK9714605.1"/>
    <property type="molecule type" value="Genomic_DNA"/>
</dbReference>
<evidence type="ECO:0000256" key="8">
    <source>
        <dbReference type="ARBA" id="ARBA00024143"/>
    </source>
</evidence>
<evidence type="ECO:0000256" key="6">
    <source>
        <dbReference type="ARBA" id="ARBA00022989"/>
    </source>
</evidence>
<dbReference type="InterPro" id="IPR023395">
    <property type="entry name" value="MCP_dom_sf"/>
</dbReference>